<evidence type="ECO:0000256" key="6">
    <source>
        <dbReference type="ARBA" id="ARBA00022824"/>
    </source>
</evidence>
<keyword evidence="5 11" id="KW-0378">Hydrolase</keyword>
<dbReference type="EMBL" id="LRBV02000010">
    <property type="status" value="NOT_ANNOTATED_CDS"/>
    <property type="molecule type" value="Genomic_DNA"/>
</dbReference>
<evidence type="ECO:0000313" key="18">
    <source>
        <dbReference type="Proteomes" id="UP000594261"/>
    </source>
</evidence>
<dbReference type="PROSITE" id="PS00129">
    <property type="entry name" value="GLYCOSYL_HYDROL_F31_1"/>
    <property type="match status" value="1"/>
</dbReference>
<dbReference type="SUPFAM" id="SSF51445">
    <property type="entry name" value="(Trans)glycosidases"/>
    <property type="match status" value="1"/>
</dbReference>
<dbReference type="Pfam" id="PF13802">
    <property type="entry name" value="Gal_mutarotas_2"/>
    <property type="match status" value="1"/>
</dbReference>
<dbReference type="GO" id="GO:0006491">
    <property type="term" value="P:N-glycan processing"/>
    <property type="evidence" value="ECO:0007669"/>
    <property type="project" value="TreeGrafter"/>
</dbReference>
<sequence>MNPPQMKNLTLLLLLLLLFSLHLTSVLSWKKDEFRNCNQTPFCKRARSRKPAPSSLIATDVSVSDGDLVAKITNRRDDQIKPLILSLSAYQDGILRLKIDEDPSSIPPPPKKRFEVPNVVVPEFTSKKLWLQNLDTKTLDGDSSPSSIVYLNEEYDAVLRHEPFEIYVRDKSSGKRVISLNSHGLFDFEQLKHKKPKSDQEEEKHDHDQYQDDDQDQDQVQVKEEKDEDENWAETFRGHTDSRPYGPQSISFDVSFYGADFVYGIPEHATSFALKPTRGPGLEDHSEPYRLFNLDVFEYVNEAPFGLYGSIPFMISHGKTHGTSGFFWLNAAEMQIDVLTAGWDADSGISLPSDRSRIDTLWMSEAGIVDAFFFVGPKPKDVVRQYTSVTGTPAMPQLFATAYHQCRWNYRDEEDVENVDTKFDENNIPYDVLWLDIEHTDGKRYFTWDRVMFPHPEEMQNKLAAKGRHMVTIVDPHTKRDDGYFLHKEATQKGYYVKDANGNDFDGWCWPGSSSYPDTLNPEIRSWWADRFSYENYVGSTPSLYIWNDMNEPSVFNGPELTMPRDALHYGGVEHRELHNVYGYYFHMATADGLQKRGNGKDRPFVLSRAIFAGSQRYGAIWTGDNTAEWEHLRVSVPMILSLGLTGISFSGADVGGFFGNPEPELLVRWYQVGAFYPFFRAHAHHDTKRREPWLFGERNTELIRDAIHVRYMLLPYFYTLFREANTSGVPVVRPLWMEFPSEEATFNNDEAFMVGNSILVQGIYAERAKHASVYLPGKQSWYDLRTGTTYKGSTTYKLDISEDSIPAFQRAGTIIPRKDRFRRSSTQMVNDPYTLVIALNSSQAAEGELYVDDGKSFDFKHGAYIHRRFVFADGKLTSVNLAPTSPGNSRFSTSSVVERIILLGNASRPKSAHIESTNLNVDIELGPLWLQRGRGSAVVTIRKPGVRIADDWTIKIL</sequence>
<evidence type="ECO:0000256" key="1">
    <source>
        <dbReference type="ARBA" id="ARBA00004240"/>
    </source>
</evidence>
<dbReference type="Gene3D" id="2.60.40.1760">
    <property type="entry name" value="glycosyl hydrolase (family 31)"/>
    <property type="match status" value="1"/>
</dbReference>
<dbReference type="InterPro" id="IPR000322">
    <property type="entry name" value="Glyco_hydro_31_TIM"/>
</dbReference>
<evidence type="ECO:0000256" key="4">
    <source>
        <dbReference type="ARBA" id="ARBA00022729"/>
    </source>
</evidence>
<evidence type="ECO:0000256" key="5">
    <source>
        <dbReference type="ARBA" id="ARBA00022801"/>
    </source>
</evidence>
<feature type="region of interest" description="Disordered" evidence="12">
    <location>
        <begin position="189"/>
        <end position="231"/>
    </location>
</feature>
<dbReference type="GeneID" id="115963290"/>
<reference evidence="17 18" key="1">
    <citation type="journal article" date="2016" name="G3 (Bethesda)">
        <title>First Draft Assembly and Annotation of the Genome of a California Endemic Oak Quercus lobata Nee (Fagaceae).</title>
        <authorList>
            <person name="Sork V.L."/>
            <person name="Fitz-Gibbon S.T."/>
            <person name="Puiu D."/>
            <person name="Crepeau M."/>
            <person name="Gugger P.F."/>
            <person name="Sherman R."/>
            <person name="Stevens K."/>
            <person name="Langley C.H."/>
            <person name="Pellegrini M."/>
            <person name="Salzberg S.L."/>
        </authorList>
    </citation>
    <scope>NUCLEOTIDE SEQUENCE [LARGE SCALE GENOMIC DNA]</scope>
    <source>
        <strain evidence="17 18">cv. SW786</strain>
    </source>
</reference>
<evidence type="ECO:0000313" key="17">
    <source>
        <dbReference type="EnsemblPlants" id="QL10p040880:mrna"/>
    </source>
</evidence>
<dbReference type="GO" id="GO:0005783">
    <property type="term" value="C:endoplasmic reticulum"/>
    <property type="evidence" value="ECO:0007669"/>
    <property type="project" value="UniProtKB-SubCell"/>
</dbReference>
<dbReference type="InterPro" id="IPR030458">
    <property type="entry name" value="Glyco_hydro_31_AS"/>
</dbReference>
<evidence type="ECO:0000256" key="10">
    <source>
        <dbReference type="ARBA" id="ARBA00073689"/>
    </source>
</evidence>
<evidence type="ECO:0000256" key="12">
    <source>
        <dbReference type="SAM" id="MobiDB-lite"/>
    </source>
</evidence>
<dbReference type="Gramene" id="QL10p040880:mrna">
    <property type="protein sequence ID" value="QL10p040880:mrna"/>
    <property type="gene ID" value="QL10p040880"/>
</dbReference>
<dbReference type="GO" id="GO:0090599">
    <property type="term" value="F:alpha-glucosidase activity"/>
    <property type="evidence" value="ECO:0007669"/>
    <property type="project" value="TreeGrafter"/>
</dbReference>
<dbReference type="CDD" id="cd06603">
    <property type="entry name" value="GH31_GANC_GANAB_alpha"/>
    <property type="match status" value="1"/>
</dbReference>
<dbReference type="InterPro" id="IPR011013">
    <property type="entry name" value="Gal_mutarotase_sf_dom"/>
</dbReference>
<dbReference type="FunFam" id="3.20.20.80:FF:000039">
    <property type="entry name" value="Glucosidase, alpha neutral C"/>
    <property type="match status" value="1"/>
</dbReference>
<feature type="signal peptide" evidence="13">
    <location>
        <begin position="1"/>
        <end position="28"/>
    </location>
</feature>
<dbReference type="Pfam" id="PF21365">
    <property type="entry name" value="Glyco_hydro_31_3rd"/>
    <property type="match status" value="1"/>
</dbReference>
<dbReference type="InterPro" id="IPR030459">
    <property type="entry name" value="Glyco_hydro_31_CS"/>
</dbReference>
<keyword evidence="7" id="KW-0325">Glycoprotein</keyword>
<proteinExistence type="inferred from homology"/>
<keyword evidence="6" id="KW-0256">Endoplasmic reticulum</keyword>
<dbReference type="GO" id="GO:0030246">
    <property type="term" value="F:carbohydrate binding"/>
    <property type="evidence" value="ECO:0007669"/>
    <property type="project" value="InterPro"/>
</dbReference>
<keyword evidence="8 11" id="KW-0326">Glycosidase</keyword>
<reference evidence="17" key="2">
    <citation type="submission" date="2021-01" db="UniProtKB">
        <authorList>
            <consortium name="EnsemblPlants"/>
        </authorList>
    </citation>
    <scope>IDENTIFICATION</scope>
</reference>
<feature type="domain" description="Glycoside hydrolase family 31 N-terminal" evidence="15">
    <location>
        <begin position="85"/>
        <end position="337"/>
    </location>
</feature>
<dbReference type="InterPro" id="IPR025887">
    <property type="entry name" value="Glyco_hydro_31_N_dom"/>
</dbReference>
<feature type="domain" description="Glycoside hydrolase family 31 TIM barrel" evidence="14">
    <location>
        <begin position="393"/>
        <end position="721"/>
    </location>
</feature>
<dbReference type="InParanoid" id="A0A7N2RC57"/>
<dbReference type="InterPro" id="IPR017853">
    <property type="entry name" value="GH"/>
</dbReference>
<dbReference type="Gene3D" id="3.20.20.80">
    <property type="entry name" value="Glycosidases"/>
    <property type="match status" value="2"/>
</dbReference>
<dbReference type="OMA" id="TVHQPLW"/>
<dbReference type="Proteomes" id="UP000594261">
    <property type="component" value="Chromosome 10"/>
</dbReference>
<dbReference type="SUPFAM" id="SSF74650">
    <property type="entry name" value="Galactose mutarotase-like"/>
    <property type="match status" value="1"/>
</dbReference>
<dbReference type="AlphaFoldDB" id="A0A7N2RC57"/>
<dbReference type="KEGG" id="qlo:115963290"/>
<dbReference type="PROSITE" id="PS00707">
    <property type="entry name" value="GLYCOSYL_HYDROL_F31_2"/>
    <property type="match status" value="1"/>
</dbReference>
<dbReference type="OrthoDB" id="3237269at2759"/>
<dbReference type="PANTHER" id="PTHR22762">
    <property type="entry name" value="ALPHA-GLUCOSIDASE"/>
    <property type="match status" value="1"/>
</dbReference>
<feature type="chain" id="PRO_5029794320" description="Probable glucan 1,3-alpha-glucosidase" evidence="13">
    <location>
        <begin position="29"/>
        <end position="958"/>
    </location>
</feature>
<dbReference type="InterPro" id="IPR013780">
    <property type="entry name" value="Glyco_hydro_b"/>
</dbReference>
<evidence type="ECO:0000256" key="13">
    <source>
        <dbReference type="SAM" id="SignalP"/>
    </source>
</evidence>
<evidence type="ECO:0000259" key="15">
    <source>
        <dbReference type="Pfam" id="PF13802"/>
    </source>
</evidence>
<protein>
    <recommendedName>
        <fullName evidence="10">Probable glucan 1,3-alpha-glucosidase</fullName>
    </recommendedName>
    <alternativeName>
        <fullName evidence="9">Glucosidase II subunit alpha</fullName>
    </alternativeName>
</protein>
<evidence type="ECO:0000256" key="2">
    <source>
        <dbReference type="ARBA" id="ARBA00004833"/>
    </source>
</evidence>
<dbReference type="Pfam" id="PF01055">
    <property type="entry name" value="Glyco_hydro_31_2nd"/>
    <property type="match status" value="1"/>
</dbReference>
<gene>
    <name evidence="17" type="primary">LOC115963290</name>
</gene>
<feature type="compositionally biased region" description="Basic and acidic residues" evidence="12">
    <location>
        <begin position="197"/>
        <end position="210"/>
    </location>
</feature>
<dbReference type="FunFam" id="3.20.20.80:FF:000046">
    <property type="entry name" value="Glucosidase alpha, neutral C"/>
    <property type="match status" value="1"/>
</dbReference>
<dbReference type="InterPro" id="IPR048395">
    <property type="entry name" value="Glyco_hydro_31_C"/>
</dbReference>
<feature type="domain" description="Glycosyl hydrolase family 31 C-terminal" evidence="16">
    <location>
        <begin position="729"/>
        <end position="816"/>
    </location>
</feature>
<dbReference type="GO" id="GO:0005975">
    <property type="term" value="P:carbohydrate metabolic process"/>
    <property type="evidence" value="ECO:0007669"/>
    <property type="project" value="InterPro"/>
</dbReference>
<evidence type="ECO:0000256" key="3">
    <source>
        <dbReference type="ARBA" id="ARBA00007806"/>
    </source>
</evidence>
<organism evidence="17 18">
    <name type="scientific">Quercus lobata</name>
    <name type="common">Valley oak</name>
    <dbReference type="NCBI Taxonomy" id="97700"/>
    <lineage>
        <taxon>Eukaryota</taxon>
        <taxon>Viridiplantae</taxon>
        <taxon>Streptophyta</taxon>
        <taxon>Embryophyta</taxon>
        <taxon>Tracheophyta</taxon>
        <taxon>Spermatophyta</taxon>
        <taxon>Magnoliopsida</taxon>
        <taxon>eudicotyledons</taxon>
        <taxon>Gunneridae</taxon>
        <taxon>Pentapetalae</taxon>
        <taxon>rosids</taxon>
        <taxon>fabids</taxon>
        <taxon>Fagales</taxon>
        <taxon>Fagaceae</taxon>
        <taxon>Quercus</taxon>
    </lineage>
</organism>
<evidence type="ECO:0000259" key="14">
    <source>
        <dbReference type="Pfam" id="PF01055"/>
    </source>
</evidence>
<evidence type="ECO:0000256" key="8">
    <source>
        <dbReference type="ARBA" id="ARBA00023295"/>
    </source>
</evidence>
<dbReference type="CDD" id="cd14752">
    <property type="entry name" value="GH31_N"/>
    <property type="match status" value="1"/>
</dbReference>
<keyword evidence="4 13" id="KW-0732">Signal</keyword>
<dbReference type="SUPFAM" id="SSF51011">
    <property type="entry name" value="Glycosyl hydrolase domain"/>
    <property type="match status" value="1"/>
</dbReference>
<dbReference type="FunCoup" id="A0A7N2RC57">
    <property type="interactions" value="3848"/>
</dbReference>
<comment type="subcellular location">
    <subcellularLocation>
        <location evidence="1">Endoplasmic reticulum</location>
    </subcellularLocation>
</comment>
<dbReference type="Gene3D" id="2.60.40.1180">
    <property type="entry name" value="Golgi alpha-mannosidase II"/>
    <property type="match status" value="2"/>
</dbReference>
<comment type="similarity">
    <text evidence="3 11">Belongs to the glycosyl hydrolase 31 family.</text>
</comment>
<dbReference type="PANTHER" id="PTHR22762:SF54">
    <property type="entry name" value="BCDNA.GH04962"/>
    <property type="match status" value="1"/>
</dbReference>
<name>A0A7N2RC57_QUELO</name>
<evidence type="ECO:0000259" key="16">
    <source>
        <dbReference type="Pfam" id="PF21365"/>
    </source>
</evidence>
<dbReference type="EnsemblPlants" id="QL10p040880:mrna">
    <property type="protein sequence ID" value="QL10p040880:mrna"/>
    <property type="gene ID" value="QL10p040880"/>
</dbReference>
<evidence type="ECO:0000256" key="9">
    <source>
        <dbReference type="ARBA" id="ARBA00042895"/>
    </source>
</evidence>
<comment type="pathway">
    <text evidence="2">Glycan metabolism; N-glycan metabolism.</text>
</comment>
<dbReference type="RefSeq" id="XP_030938107.1">
    <property type="nucleotide sequence ID" value="XM_031082247.1"/>
</dbReference>
<accession>A0A7N2RC57</accession>
<evidence type="ECO:0000256" key="7">
    <source>
        <dbReference type="ARBA" id="ARBA00023180"/>
    </source>
</evidence>
<evidence type="ECO:0000256" key="11">
    <source>
        <dbReference type="RuleBase" id="RU361185"/>
    </source>
</evidence>
<keyword evidence="18" id="KW-1185">Reference proteome</keyword>